<comment type="caution">
    <text evidence="1">The sequence shown here is derived from an EMBL/GenBank/DDBJ whole genome shotgun (WGS) entry which is preliminary data.</text>
</comment>
<evidence type="ECO:0000313" key="1">
    <source>
        <dbReference type="EMBL" id="MBO1323137.1"/>
    </source>
</evidence>
<dbReference type="RefSeq" id="WP_207863108.1">
    <property type="nucleotide sequence ID" value="NZ_JAFREP010000051.1"/>
</dbReference>
<organism evidence="1 2">
    <name type="scientific">Acanthopleuribacter pedis</name>
    <dbReference type="NCBI Taxonomy" id="442870"/>
    <lineage>
        <taxon>Bacteria</taxon>
        <taxon>Pseudomonadati</taxon>
        <taxon>Acidobacteriota</taxon>
        <taxon>Holophagae</taxon>
        <taxon>Acanthopleuribacterales</taxon>
        <taxon>Acanthopleuribacteraceae</taxon>
        <taxon>Acanthopleuribacter</taxon>
    </lineage>
</organism>
<proteinExistence type="predicted"/>
<keyword evidence="2" id="KW-1185">Reference proteome</keyword>
<keyword evidence="1" id="KW-0969">Cilium</keyword>
<keyword evidence="1" id="KW-0966">Cell projection</keyword>
<gene>
    <name evidence="1" type="ORF">J3U88_32030</name>
</gene>
<name>A0A8J7QBL2_9BACT</name>
<evidence type="ECO:0000313" key="2">
    <source>
        <dbReference type="Proteomes" id="UP000664417"/>
    </source>
</evidence>
<keyword evidence="1" id="KW-0282">Flagellum</keyword>
<sequence>MAIPSAPWPERRAIKLEPGRDSQVQVQRGNAGYGVRVGERLVGFAGEPVQSVALSFDSGAMQIELQAAGGQSLGSVQVPNAAALKQNSELLREHGVVFGADDQEQLANLMQLSLNAGVSRGDMVLLLDEITHRAPEIQAPQTINIDSLYPELKMKVEQLVGAMPEEIQRFVLLSNRDAMPDADWQALQLVNKVDPRLDPALYRFLSGEGALDNRALLELPKVAAREPMAPPPLNAQLRLSAFLQLRDLLTTLEPPLQVAGGPAWVRFTPDLVSHFLKNLDLTIPNFAAAESFDELERLFWLDQSQAGPSEKRSPLALKLLQNLDVGSFRRLGAFLTGQPGAVFNGETRAELDFFLKNMPDQAAANRLSTLDPKALARVEHHLRNHAPQALAAMEAAQSQQKATALLAPQNAQRLQQMLDAFAGRSAADQTAFFVLDRLDPVKQAGLFDFFNGDHRLAKMTPSLERDLDAFLKAGDFPRVSQGLAQLKAERFAALSDYLAQHHAGLKPEGFFPGNGVLRAALLPNAAEALSPADADYAARRAHFKEMEPLLRGAPAEALDRELTKLLRGQLIDFKRIAMIDQAWQAEALTLSMIDGGSIEPNGLNQLVDRLKTMRYLLTQDRRQPLENIQWDLWRRPEVHLSGGGEVPLETRVRGEESGFSRYLWLDRHLAEAGTGEVPLFDENERVARIDRFLNSLRLSGGGERLLPVLQHNRALLQELATVGTQEPALMVEPLTAAVNGMEAEQANQRIDRFLKQHLSKYTRVAMLDQTWELSRLADAAAAGKMAPGDAAGAMARGLRDLIGVLQQDGEKAPGWRLWQREPEPVKGEQDPRPRLQDRLIREEKGLFRYLAMDHYLPDRDESLAERLREMGWMRRLERLSEQLARLRDGDLGSLNKLLGKNKALLAELVRSALEGETHDWNFRTKSPLNGLKARQFETFREQILQGQKPDPGNLFQGPFLRSEFGERAEELQARAMKNIEPKFREALSRLDVNQQEALARLAQMAGSDAGDVAARLSQTLELVRDFNQMQNLNESPMYLNLPLRFGDQDSEMELAFMRLPGRRAKHQFLVILHLDFPVYGHLRVDALKDRNQLFATFWVETPRMHHRILADLHVLEDQLEALGMGETELTVKVGPERATRSVAEMISEDDDSRLDLSI</sequence>
<reference evidence="1" key="1">
    <citation type="submission" date="2021-03" db="EMBL/GenBank/DDBJ databases">
        <authorList>
            <person name="Wang G."/>
        </authorList>
    </citation>
    <scope>NUCLEOTIDE SEQUENCE</scope>
    <source>
        <strain evidence="1">KCTC 12899</strain>
    </source>
</reference>
<dbReference type="EMBL" id="JAFREP010000051">
    <property type="protein sequence ID" value="MBO1323137.1"/>
    <property type="molecule type" value="Genomic_DNA"/>
</dbReference>
<accession>A0A8J7QBL2</accession>
<dbReference type="AlphaFoldDB" id="A0A8J7QBL2"/>
<protein>
    <submittedName>
        <fullName evidence="1">Flagellar hook-length control protein FliK</fullName>
    </submittedName>
</protein>
<dbReference type="Proteomes" id="UP000664417">
    <property type="component" value="Unassembled WGS sequence"/>
</dbReference>